<sequence>MSMTVNVPDDVARRLEAAAAARGVTVEELAAEVLTDHVPEVGEAPRRRHLSFGGIGASQHGISHQVDELLADGFGRG</sequence>
<dbReference type="InterPro" id="IPR010985">
    <property type="entry name" value="Ribbon_hlx_hlx"/>
</dbReference>
<organism evidence="1">
    <name type="scientific">freshwater metagenome</name>
    <dbReference type="NCBI Taxonomy" id="449393"/>
    <lineage>
        <taxon>unclassified sequences</taxon>
        <taxon>metagenomes</taxon>
        <taxon>ecological metagenomes</taxon>
    </lineage>
</organism>
<dbReference type="GO" id="GO:0006355">
    <property type="term" value="P:regulation of DNA-templated transcription"/>
    <property type="evidence" value="ECO:0007669"/>
    <property type="project" value="InterPro"/>
</dbReference>
<accession>A0A6J7FDV5</accession>
<proteinExistence type="predicted"/>
<dbReference type="EMBL" id="CAFBLP010000112">
    <property type="protein sequence ID" value="CAB4891594.1"/>
    <property type="molecule type" value="Genomic_DNA"/>
</dbReference>
<dbReference type="SUPFAM" id="SSF47598">
    <property type="entry name" value="Ribbon-helix-helix"/>
    <property type="match status" value="1"/>
</dbReference>
<evidence type="ECO:0000313" key="1">
    <source>
        <dbReference type="EMBL" id="CAB4891594.1"/>
    </source>
</evidence>
<protein>
    <submittedName>
        <fullName evidence="1">Unannotated protein</fullName>
    </submittedName>
</protein>
<gene>
    <name evidence="1" type="ORF">UFOPK3376_02882</name>
</gene>
<reference evidence="1" key="1">
    <citation type="submission" date="2020-05" db="EMBL/GenBank/DDBJ databases">
        <authorList>
            <person name="Chiriac C."/>
            <person name="Salcher M."/>
            <person name="Ghai R."/>
            <person name="Kavagutti S V."/>
        </authorList>
    </citation>
    <scope>NUCLEOTIDE SEQUENCE</scope>
</reference>
<dbReference type="AlphaFoldDB" id="A0A6J7FDV5"/>
<name>A0A6J7FDV5_9ZZZZ</name>